<sequence length="412" mass="45831">MHIVIVNRWPRFKDSQRWDNELTRYEEFFDHHAHRISYVVDGPGSLGVLTPRAHIAHLVQVEDVNQYSQLLAAVSEVVERVGPVDLLIALSEFTLEIAAKVRKALNIPGQGPEQVAVYRDKARMKQIVRQCGIPVPAFIRCESIEHTLAFAEQVGYPLIVKPVDGAASMGVARVDSAEQLRAALQDLDLQRYEVETFINGQVYHVDGYTDAAGQIPFQAVSRYLNSCLDFAHGHPLGSVLLQRSPLRTRIETFSRQCSQALGLYDTAFHLELFVCPDESLVFLEVGARVGGSEVPHLINKVFGVNLYEHWLKHLVGGAAELPAPQGDPCGGWLIIPKPQRVPSKVLKAPSQRGQVASLWRELLPQPGQILDAGGGYDSLQGGRFIFTGLSQPEIERDIQHVIDHYRLEAQPI</sequence>
<protein>
    <submittedName>
        <fullName evidence="6">ATP-grasp domain-containing protein</fullName>
    </submittedName>
</protein>
<evidence type="ECO:0000256" key="1">
    <source>
        <dbReference type="ARBA" id="ARBA00022598"/>
    </source>
</evidence>
<evidence type="ECO:0000256" key="2">
    <source>
        <dbReference type="ARBA" id="ARBA00022741"/>
    </source>
</evidence>
<dbReference type="EMBL" id="CP104557">
    <property type="protein sequence ID" value="UXH38037.1"/>
    <property type="molecule type" value="Genomic_DNA"/>
</dbReference>
<dbReference type="SUPFAM" id="SSF56059">
    <property type="entry name" value="Glutathione synthetase ATP-binding domain-like"/>
    <property type="match status" value="1"/>
</dbReference>
<evidence type="ECO:0000259" key="5">
    <source>
        <dbReference type="PROSITE" id="PS50975"/>
    </source>
</evidence>
<gene>
    <name evidence="6" type="ORF">N5C08_13615</name>
</gene>
<evidence type="ECO:0000256" key="4">
    <source>
        <dbReference type="PROSITE-ProRule" id="PRU00409"/>
    </source>
</evidence>
<dbReference type="Proteomes" id="UP001064504">
    <property type="component" value="Chromosome"/>
</dbReference>
<name>A0ABY6AG90_9PSED</name>
<feature type="domain" description="ATP-grasp" evidence="5">
    <location>
        <begin position="125"/>
        <end position="315"/>
    </location>
</feature>
<keyword evidence="3 4" id="KW-0067">ATP-binding</keyword>
<dbReference type="PROSITE" id="PS50975">
    <property type="entry name" value="ATP_GRASP"/>
    <property type="match status" value="1"/>
</dbReference>
<keyword evidence="2 4" id="KW-0547">Nucleotide-binding</keyword>
<keyword evidence="7" id="KW-1185">Reference proteome</keyword>
<organism evidence="6 7">
    <name type="scientific">Pseudomonas promysalinigenes</name>
    <dbReference type="NCBI Taxonomy" id="485898"/>
    <lineage>
        <taxon>Bacteria</taxon>
        <taxon>Pseudomonadati</taxon>
        <taxon>Pseudomonadota</taxon>
        <taxon>Gammaproteobacteria</taxon>
        <taxon>Pseudomonadales</taxon>
        <taxon>Pseudomonadaceae</taxon>
        <taxon>Pseudomonas</taxon>
    </lineage>
</organism>
<accession>A0ABY6AG90</accession>
<dbReference type="Gene3D" id="3.40.50.20">
    <property type="match status" value="1"/>
</dbReference>
<keyword evidence="1" id="KW-0436">Ligase</keyword>
<dbReference type="InterPro" id="IPR052032">
    <property type="entry name" value="ATP-dep_AA_Ligase"/>
</dbReference>
<dbReference type="PANTHER" id="PTHR43585">
    <property type="entry name" value="FUMIPYRROLE BIOSYNTHESIS PROTEIN C"/>
    <property type="match status" value="1"/>
</dbReference>
<evidence type="ECO:0000256" key="3">
    <source>
        <dbReference type="ARBA" id="ARBA00022840"/>
    </source>
</evidence>
<evidence type="ECO:0000313" key="6">
    <source>
        <dbReference type="EMBL" id="UXH38037.1"/>
    </source>
</evidence>
<dbReference type="InterPro" id="IPR013815">
    <property type="entry name" value="ATP_grasp_subdomain_1"/>
</dbReference>
<proteinExistence type="predicted"/>
<reference evidence="6" key="1">
    <citation type="submission" date="2022-09" db="EMBL/GenBank/DDBJ databases">
        <title>Complete genome sequence of Pseudomonas promysalinigenes strain RL-WG26, a newly isolated PGPR with the potential for plant salinity stress alleviation.</title>
        <authorList>
            <person name="Ren L."/>
            <person name="Wang G."/>
            <person name="Hu H."/>
        </authorList>
    </citation>
    <scope>NUCLEOTIDE SEQUENCE</scope>
    <source>
        <strain evidence="6">RL-WG26</strain>
    </source>
</reference>
<dbReference type="Pfam" id="PF13535">
    <property type="entry name" value="ATP-grasp_4"/>
    <property type="match status" value="1"/>
</dbReference>
<dbReference type="Gene3D" id="3.30.470.20">
    <property type="entry name" value="ATP-grasp fold, B domain"/>
    <property type="match status" value="1"/>
</dbReference>
<dbReference type="InterPro" id="IPR011761">
    <property type="entry name" value="ATP-grasp"/>
</dbReference>
<dbReference type="RefSeq" id="WP_060477026.1">
    <property type="nucleotide sequence ID" value="NZ_CP104557.1"/>
</dbReference>
<evidence type="ECO:0000313" key="7">
    <source>
        <dbReference type="Proteomes" id="UP001064504"/>
    </source>
</evidence>
<dbReference type="Gene3D" id="3.30.1490.20">
    <property type="entry name" value="ATP-grasp fold, A domain"/>
    <property type="match status" value="1"/>
</dbReference>
<dbReference type="PANTHER" id="PTHR43585:SF2">
    <property type="entry name" value="ATP-GRASP ENZYME FSQD"/>
    <property type="match status" value="1"/>
</dbReference>